<gene>
    <name evidence="2" type="ORF">COEU31_05930</name>
</gene>
<accession>A0AAI9K1T4</accession>
<reference evidence="2" key="1">
    <citation type="submission" date="2020-06" db="EMBL/GenBank/DDBJ databases">
        <title>Characterization of fructooligosaccharide metabolism and fructooligosaccharide-degrading enzymes in human commensal butyrate producers.</title>
        <authorList>
            <person name="Tanno H."/>
            <person name="Fujii T."/>
            <person name="Hirano K."/>
            <person name="Maeno S."/>
            <person name="Tonozuka T."/>
            <person name="Sakamoto M."/>
            <person name="Ohkuma M."/>
            <person name="Tochio T."/>
            <person name="Endo A."/>
        </authorList>
    </citation>
    <scope>NUCLEOTIDE SEQUENCE</scope>
    <source>
        <strain evidence="2">JCM 31265</strain>
    </source>
</reference>
<sequence length="42" mass="4973">MDRKKEALNYLKQYPKMDEYLHGCGSNKHKVSGADEREMNRT</sequence>
<feature type="region of interest" description="Disordered" evidence="1">
    <location>
        <begin position="21"/>
        <end position="42"/>
    </location>
</feature>
<protein>
    <submittedName>
        <fullName evidence="2">Uncharacterized protein</fullName>
    </submittedName>
</protein>
<comment type="caution">
    <text evidence="2">The sequence shown here is derived from an EMBL/GenBank/DDBJ whole genome shotgun (WGS) entry which is preliminary data.</text>
</comment>
<feature type="compositionally biased region" description="Basic and acidic residues" evidence="1">
    <location>
        <begin position="32"/>
        <end position="42"/>
    </location>
</feature>
<proteinExistence type="predicted"/>
<dbReference type="Proteomes" id="UP000660047">
    <property type="component" value="Unassembled WGS sequence"/>
</dbReference>
<dbReference type="EMBL" id="BLYL01000002">
    <property type="protein sequence ID" value="GFO93547.1"/>
    <property type="molecule type" value="Genomic_DNA"/>
</dbReference>
<evidence type="ECO:0000313" key="2">
    <source>
        <dbReference type="EMBL" id="GFO93547.1"/>
    </source>
</evidence>
<dbReference type="AlphaFoldDB" id="A0AAI9K1T4"/>
<name>A0AAI9K1T4_9FIRM</name>
<organism evidence="2 3">
    <name type="scientific">Coprococcus eutactus</name>
    <dbReference type="NCBI Taxonomy" id="33043"/>
    <lineage>
        <taxon>Bacteria</taxon>
        <taxon>Bacillati</taxon>
        <taxon>Bacillota</taxon>
        <taxon>Clostridia</taxon>
        <taxon>Lachnospirales</taxon>
        <taxon>Lachnospiraceae</taxon>
        <taxon>Coprococcus</taxon>
    </lineage>
</organism>
<evidence type="ECO:0000313" key="3">
    <source>
        <dbReference type="Proteomes" id="UP000660047"/>
    </source>
</evidence>
<evidence type="ECO:0000256" key="1">
    <source>
        <dbReference type="SAM" id="MobiDB-lite"/>
    </source>
</evidence>